<keyword evidence="6" id="KW-1185">Reference proteome</keyword>
<name>A0AAW1SSK3_9CHLO</name>
<dbReference type="InterPro" id="IPR000719">
    <property type="entry name" value="Prot_kinase_dom"/>
</dbReference>
<dbReference type="Pfam" id="PF00069">
    <property type="entry name" value="Pkinase"/>
    <property type="match status" value="1"/>
</dbReference>
<dbReference type="GO" id="GO:0004672">
    <property type="term" value="F:protein kinase activity"/>
    <property type="evidence" value="ECO:0007669"/>
    <property type="project" value="InterPro"/>
</dbReference>
<comment type="caution">
    <text evidence="5">The sequence shown here is derived from an EMBL/GenBank/DDBJ whole genome shotgun (WGS) entry which is preliminary data.</text>
</comment>
<evidence type="ECO:0000313" key="5">
    <source>
        <dbReference type="EMBL" id="KAK9853912.1"/>
    </source>
</evidence>
<dbReference type="Gene3D" id="1.10.510.10">
    <property type="entry name" value="Transferase(Phosphotransferase) domain 1"/>
    <property type="match status" value="1"/>
</dbReference>
<dbReference type="EMBL" id="JALJOV010001121">
    <property type="protein sequence ID" value="KAK9853912.1"/>
    <property type="molecule type" value="Genomic_DNA"/>
</dbReference>
<accession>A0AAW1SSK3</accession>
<dbReference type="InterPro" id="IPR015655">
    <property type="entry name" value="PP2C"/>
</dbReference>
<evidence type="ECO:0000256" key="2">
    <source>
        <dbReference type="SAM" id="SignalP"/>
    </source>
</evidence>
<dbReference type="InterPro" id="IPR001932">
    <property type="entry name" value="PPM-type_phosphatase-like_dom"/>
</dbReference>
<dbReference type="CDD" id="cd00143">
    <property type="entry name" value="PP2Cc"/>
    <property type="match status" value="1"/>
</dbReference>
<feature type="compositionally biased region" description="Basic and acidic residues" evidence="1">
    <location>
        <begin position="406"/>
        <end position="428"/>
    </location>
</feature>
<evidence type="ECO:0000259" key="4">
    <source>
        <dbReference type="PROSITE" id="PS51746"/>
    </source>
</evidence>
<evidence type="ECO:0000256" key="1">
    <source>
        <dbReference type="SAM" id="MobiDB-lite"/>
    </source>
</evidence>
<evidence type="ECO:0000313" key="6">
    <source>
        <dbReference type="Proteomes" id="UP001485043"/>
    </source>
</evidence>
<dbReference type="SUPFAM" id="SSF56112">
    <property type="entry name" value="Protein kinase-like (PK-like)"/>
    <property type="match status" value="1"/>
</dbReference>
<dbReference type="InterPro" id="IPR036457">
    <property type="entry name" value="PPM-type-like_dom_sf"/>
</dbReference>
<dbReference type="SMART" id="SM00220">
    <property type="entry name" value="S_TKc"/>
    <property type="match status" value="1"/>
</dbReference>
<sequence>MVSASIAIRCLVLSLSLLASRAAKSGCSSSVLQGRRSQLEDAARCGCSLWEAGLSLYSIFDGHEGGAASDFCSSHVLEAFASALERHNHDQAGPLKEAGMSSVLRSTIQSLDEGFLSRSQANESSGTTAVLAVIADKLLMVANVGDSQAFICPRVPSTGRPEPPAELLTTEHLPDSAGERRRITSAGGHVSRSGGRWRLQGELALSRAIGDAPYRQHGLTAEPSISPWRLLSSADDLLLLATDGLFETLSADDACSVAHAVMQGNDPQLQRRPVLAIPMGPVKPKAESLPGVIPKRPEEPPQSSSYWQSFASRMPSLPLIWDYNPLKGPAIIEAEQLADSDETPSAAEHSAPAGQSEVPHGSDSPAEEPVHRDAAVQRASGWYLGPQIGQGGFGGVWRAIRHARRASHEQPVSKEPQQQHHEHATTQRDVNDKLGFVLKRLASKQGPAAWLSGLREAHFGQRLLSLDQQQAAYMRAGTGGTSGPLDHLARFVESFQVDQELWLAFRDEGRSLHALMYTPLRLSPTGETSGDGPPSGQGSHTRGTAEKLAADVSERLQPDEPGINSEGDAEDPQMLVQSDWWWRLREMPHDAGIKHIILQACLALQTLHSLQITHRDVKLENLLVREQEMIGSTLPHLHVRLADLGSGLDVHSVQQLYGDSGPSDAEQTPEYSPPEVLLGQYWASEEQAPGIWERTWPYDMWSLGVIFLELILGTPHVFDISPRTRVLMQRELNLDGKPQDNQLWTFMLPLTAIKLTAARQGLNRHSQMMIILIQVAADNAHLVLHGRCLYGDGSGKHSLGAIIALCTAAARTAIQLDRRDDDCMIGMAQ</sequence>
<feature type="region of interest" description="Disordered" evidence="1">
    <location>
        <begin position="285"/>
        <end position="306"/>
    </location>
</feature>
<dbReference type="AlphaFoldDB" id="A0AAW1SSK3"/>
<evidence type="ECO:0000259" key="3">
    <source>
        <dbReference type="PROSITE" id="PS50011"/>
    </source>
</evidence>
<dbReference type="PANTHER" id="PTHR47992">
    <property type="entry name" value="PROTEIN PHOSPHATASE"/>
    <property type="match status" value="1"/>
</dbReference>
<dbReference type="GO" id="GO:0004722">
    <property type="term" value="F:protein serine/threonine phosphatase activity"/>
    <property type="evidence" value="ECO:0007669"/>
    <property type="project" value="InterPro"/>
</dbReference>
<dbReference type="InterPro" id="IPR008271">
    <property type="entry name" value="Ser/Thr_kinase_AS"/>
</dbReference>
<dbReference type="Pfam" id="PF00481">
    <property type="entry name" value="PP2C"/>
    <property type="match status" value="1"/>
</dbReference>
<keyword evidence="2" id="KW-0732">Signal</keyword>
<organism evidence="5 6">
    <name type="scientific">Apatococcus fuscideae</name>
    <dbReference type="NCBI Taxonomy" id="2026836"/>
    <lineage>
        <taxon>Eukaryota</taxon>
        <taxon>Viridiplantae</taxon>
        <taxon>Chlorophyta</taxon>
        <taxon>core chlorophytes</taxon>
        <taxon>Trebouxiophyceae</taxon>
        <taxon>Chlorellales</taxon>
        <taxon>Chlorellaceae</taxon>
        <taxon>Apatococcus</taxon>
    </lineage>
</organism>
<proteinExistence type="predicted"/>
<dbReference type="PROSITE" id="PS50011">
    <property type="entry name" value="PROTEIN_KINASE_DOM"/>
    <property type="match status" value="1"/>
</dbReference>
<feature type="region of interest" description="Disordered" evidence="1">
    <location>
        <begin position="338"/>
        <end position="374"/>
    </location>
</feature>
<gene>
    <name evidence="5" type="ORF">WJX84_000068</name>
</gene>
<feature type="domain" description="PPM-type phosphatase" evidence="4">
    <location>
        <begin position="26"/>
        <end position="441"/>
    </location>
</feature>
<feature type="domain" description="Protein kinase" evidence="3">
    <location>
        <begin position="382"/>
        <end position="768"/>
    </location>
</feature>
<dbReference type="PROSITE" id="PS51746">
    <property type="entry name" value="PPM_2"/>
    <property type="match status" value="1"/>
</dbReference>
<dbReference type="GO" id="GO:0005524">
    <property type="term" value="F:ATP binding"/>
    <property type="evidence" value="ECO:0007669"/>
    <property type="project" value="InterPro"/>
</dbReference>
<dbReference type="InterPro" id="IPR011009">
    <property type="entry name" value="Kinase-like_dom_sf"/>
</dbReference>
<feature type="region of interest" description="Disordered" evidence="1">
    <location>
        <begin position="522"/>
        <end position="547"/>
    </location>
</feature>
<dbReference type="Proteomes" id="UP001485043">
    <property type="component" value="Unassembled WGS sequence"/>
</dbReference>
<dbReference type="SUPFAM" id="SSF81606">
    <property type="entry name" value="PP2C-like"/>
    <property type="match status" value="1"/>
</dbReference>
<dbReference type="SMART" id="SM00332">
    <property type="entry name" value="PP2Cc"/>
    <property type="match status" value="1"/>
</dbReference>
<feature type="chain" id="PRO_5043351546" evidence="2">
    <location>
        <begin position="23"/>
        <end position="829"/>
    </location>
</feature>
<feature type="signal peptide" evidence="2">
    <location>
        <begin position="1"/>
        <end position="22"/>
    </location>
</feature>
<feature type="region of interest" description="Disordered" evidence="1">
    <location>
        <begin position="404"/>
        <end position="428"/>
    </location>
</feature>
<reference evidence="5 6" key="1">
    <citation type="journal article" date="2024" name="Nat. Commun.">
        <title>Phylogenomics reveals the evolutionary origins of lichenization in chlorophyte algae.</title>
        <authorList>
            <person name="Puginier C."/>
            <person name="Libourel C."/>
            <person name="Otte J."/>
            <person name="Skaloud P."/>
            <person name="Haon M."/>
            <person name="Grisel S."/>
            <person name="Petersen M."/>
            <person name="Berrin J.G."/>
            <person name="Delaux P.M."/>
            <person name="Dal Grande F."/>
            <person name="Keller J."/>
        </authorList>
    </citation>
    <scope>NUCLEOTIDE SEQUENCE [LARGE SCALE GENOMIC DNA]</scope>
    <source>
        <strain evidence="5 6">SAG 2523</strain>
    </source>
</reference>
<dbReference type="PROSITE" id="PS00108">
    <property type="entry name" value="PROTEIN_KINASE_ST"/>
    <property type="match status" value="1"/>
</dbReference>
<protein>
    <submittedName>
        <fullName evidence="5">Uncharacterized protein</fullName>
    </submittedName>
</protein>
<dbReference type="Gene3D" id="3.60.40.10">
    <property type="entry name" value="PPM-type phosphatase domain"/>
    <property type="match status" value="1"/>
</dbReference>